<keyword evidence="2" id="KW-1185">Reference proteome</keyword>
<reference evidence="1 2" key="1">
    <citation type="journal article" date="2019" name="Nat. Ecol. Evol.">
        <title>Megaphylogeny resolves global patterns of mushroom evolution.</title>
        <authorList>
            <person name="Varga T."/>
            <person name="Krizsan K."/>
            <person name="Foldi C."/>
            <person name="Dima B."/>
            <person name="Sanchez-Garcia M."/>
            <person name="Sanchez-Ramirez S."/>
            <person name="Szollosi G.J."/>
            <person name="Szarkandi J.G."/>
            <person name="Papp V."/>
            <person name="Albert L."/>
            <person name="Andreopoulos W."/>
            <person name="Angelini C."/>
            <person name="Antonin V."/>
            <person name="Barry K.W."/>
            <person name="Bougher N.L."/>
            <person name="Buchanan P."/>
            <person name="Buyck B."/>
            <person name="Bense V."/>
            <person name="Catcheside P."/>
            <person name="Chovatia M."/>
            <person name="Cooper J."/>
            <person name="Damon W."/>
            <person name="Desjardin D."/>
            <person name="Finy P."/>
            <person name="Geml J."/>
            <person name="Haridas S."/>
            <person name="Hughes K."/>
            <person name="Justo A."/>
            <person name="Karasinski D."/>
            <person name="Kautmanova I."/>
            <person name="Kiss B."/>
            <person name="Kocsube S."/>
            <person name="Kotiranta H."/>
            <person name="LaButti K.M."/>
            <person name="Lechner B.E."/>
            <person name="Liimatainen K."/>
            <person name="Lipzen A."/>
            <person name="Lukacs Z."/>
            <person name="Mihaltcheva S."/>
            <person name="Morgado L.N."/>
            <person name="Niskanen T."/>
            <person name="Noordeloos M.E."/>
            <person name="Ohm R.A."/>
            <person name="Ortiz-Santana B."/>
            <person name="Ovrebo C."/>
            <person name="Racz N."/>
            <person name="Riley R."/>
            <person name="Savchenko A."/>
            <person name="Shiryaev A."/>
            <person name="Soop K."/>
            <person name="Spirin V."/>
            <person name="Szebenyi C."/>
            <person name="Tomsovsky M."/>
            <person name="Tulloss R.E."/>
            <person name="Uehling J."/>
            <person name="Grigoriev I.V."/>
            <person name="Vagvolgyi C."/>
            <person name="Papp T."/>
            <person name="Martin F.M."/>
            <person name="Miettinen O."/>
            <person name="Hibbett D.S."/>
            <person name="Nagy L.G."/>
        </authorList>
    </citation>
    <scope>NUCLEOTIDE SEQUENCE [LARGE SCALE GENOMIC DNA]</scope>
    <source>
        <strain evidence="1 2">CBS 309.79</strain>
    </source>
</reference>
<name>A0A5C3Q067_9AGAR</name>
<protein>
    <submittedName>
        <fullName evidence="1">Uncharacterized protein</fullName>
    </submittedName>
</protein>
<evidence type="ECO:0000313" key="1">
    <source>
        <dbReference type="EMBL" id="TFK95514.1"/>
    </source>
</evidence>
<sequence length="197" mass="22126">MYRLQLYRSGDSRLRVVVDLGSRESHQYTNRMRQMLWSSSSRWIELDLDDGTPHQWNDDGLPFVLDPQCDLSNLQKVYTGRSDDLVKVLPRAPGLKTVVYRQLTDFPTTLSTYSRHAYRAACRQVPRSLSQFGKPSACRLFVPNGSAIGWWDSTLSGAKPSSPPSFDFPKDGRQCSVQAPKFSQAGVTCAGGHVRLV</sequence>
<gene>
    <name evidence="1" type="ORF">BDV98DRAFT_577642</name>
</gene>
<proteinExistence type="predicted"/>
<evidence type="ECO:0000313" key="2">
    <source>
        <dbReference type="Proteomes" id="UP000305067"/>
    </source>
</evidence>
<accession>A0A5C3Q067</accession>
<dbReference type="Proteomes" id="UP000305067">
    <property type="component" value="Unassembled WGS sequence"/>
</dbReference>
<dbReference type="EMBL" id="ML178882">
    <property type="protein sequence ID" value="TFK95514.1"/>
    <property type="molecule type" value="Genomic_DNA"/>
</dbReference>
<dbReference type="AlphaFoldDB" id="A0A5C3Q067"/>
<organism evidence="1 2">
    <name type="scientific">Pterulicium gracile</name>
    <dbReference type="NCBI Taxonomy" id="1884261"/>
    <lineage>
        <taxon>Eukaryota</taxon>
        <taxon>Fungi</taxon>
        <taxon>Dikarya</taxon>
        <taxon>Basidiomycota</taxon>
        <taxon>Agaricomycotina</taxon>
        <taxon>Agaricomycetes</taxon>
        <taxon>Agaricomycetidae</taxon>
        <taxon>Agaricales</taxon>
        <taxon>Pleurotineae</taxon>
        <taxon>Pterulaceae</taxon>
        <taxon>Pterulicium</taxon>
    </lineage>
</organism>